<evidence type="ECO:0000313" key="2">
    <source>
        <dbReference type="EMBL" id="MBW7462252.1"/>
    </source>
</evidence>
<keyword evidence="3" id="KW-1185">Reference proteome</keyword>
<dbReference type="InterPro" id="IPR043129">
    <property type="entry name" value="ATPase_NBD"/>
</dbReference>
<dbReference type="Gene3D" id="3.30.420.40">
    <property type="match status" value="1"/>
</dbReference>
<organism evidence="2 3">
    <name type="scientific">Paenibacillus sepulcri</name>
    <dbReference type="NCBI Taxonomy" id="359917"/>
    <lineage>
        <taxon>Bacteria</taxon>
        <taxon>Bacillati</taxon>
        <taxon>Bacillota</taxon>
        <taxon>Bacilli</taxon>
        <taxon>Bacillales</taxon>
        <taxon>Paenibacillaceae</taxon>
        <taxon>Paenibacillus</taxon>
    </lineage>
</organism>
<feature type="non-terminal residue" evidence="2">
    <location>
        <position position="113"/>
    </location>
</feature>
<protein>
    <submittedName>
        <fullName evidence="2">ROK family protein</fullName>
    </submittedName>
</protein>
<gene>
    <name evidence="2" type="ORF">K0U00_50195</name>
</gene>
<dbReference type="InterPro" id="IPR000600">
    <property type="entry name" value="ROK"/>
</dbReference>
<dbReference type="Pfam" id="PF00480">
    <property type="entry name" value="ROK"/>
    <property type="match status" value="1"/>
</dbReference>
<dbReference type="PANTHER" id="PTHR18964:SF149">
    <property type="entry name" value="BIFUNCTIONAL UDP-N-ACETYLGLUCOSAMINE 2-EPIMERASE_N-ACETYLMANNOSAMINE KINASE"/>
    <property type="match status" value="1"/>
</dbReference>
<comment type="caution">
    <text evidence="2">The sequence shown here is derived from an EMBL/GenBank/DDBJ whole genome shotgun (WGS) entry which is preliminary data.</text>
</comment>
<dbReference type="Proteomes" id="UP001519887">
    <property type="component" value="Unassembled WGS sequence"/>
</dbReference>
<dbReference type="PANTHER" id="PTHR18964">
    <property type="entry name" value="ROK (REPRESSOR, ORF, KINASE) FAMILY"/>
    <property type="match status" value="1"/>
</dbReference>
<dbReference type="SUPFAM" id="SSF53067">
    <property type="entry name" value="Actin-like ATPase domain"/>
    <property type="match status" value="1"/>
</dbReference>
<name>A0ABS7CN77_9BACL</name>
<comment type="similarity">
    <text evidence="1">Belongs to the ROK (NagC/XylR) family.</text>
</comment>
<dbReference type="EMBL" id="JAHZIK010003734">
    <property type="protein sequence ID" value="MBW7462252.1"/>
    <property type="molecule type" value="Genomic_DNA"/>
</dbReference>
<evidence type="ECO:0000313" key="3">
    <source>
        <dbReference type="Proteomes" id="UP001519887"/>
    </source>
</evidence>
<proteinExistence type="inferred from homology"/>
<evidence type="ECO:0000256" key="1">
    <source>
        <dbReference type="ARBA" id="ARBA00006479"/>
    </source>
</evidence>
<accession>A0ABS7CN77</accession>
<reference evidence="2 3" key="1">
    <citation type="submission" date="2021-07" db="EMBL/GenBank/DDBJ databases">
        <title>Paenibacillus radiodurans sp. nov., isolated from the southeastern edge of Tengger Desert.</title>
        <authorList>
            <person name="Zhang G."/>
        </authorList>
    </citation>
    <scope>NUCLEOTIDE SEQUENCE [LARGE SCALE GENOMIC DNA]</scope>
    <source>
        <strain evidence="2 3">CCM 7311</strain>
    </source>
</reference>
<feature type="non-terminal residue" evidence="2">
    <location>
        <position position="1"/>
    </location>
</feature>
<sequence length="113" mass="11716">LVHGINGGAGEIGHLSVDWQGPRCMCGNIGCLELYASGTGIVNRYVMKRELAGLDFAGKDTAAGDVIARWREGEPLAVEVMNEAIAALGTAVTSLIHIFNPELIIIGGGIAGL</sequence>